<gene>
    <name evidence="4" type="ORF">RCL2_001774900</name>
    <name evidence="3" type="ORF">RclHR1_02120011</name>
</gene>
<evidence type="ECO:0000256" key="1">
    <source>
        <dbReference type="SAM" id="SignalP"/>
    </source>
</evidence>
<protein>
    <submittedName>
        <fullName evidence="2">Uncharacterized protein</fullName>
    </submittedName>
</protein>
<reference evidence="2" key="1">
    <citation type="journal article" date="2016" name="BMC Genomics">
        <title>The effector candidate repertoire of the arbuscular mycorrhizal fungus Rhizophagus clarus.</title>
        <authorList>
            <person name="Sedzielewska Toro K."/>
            <person name="Brachmann A."/>
        </authorList>
    </citation>
    <scope>NUCLEOTIDE SEQUENCE</scope>
    <source>
        <strain evidence="2">MUCL46238</strain>
    </source>
</reference>
<sequence length="102" mass="11517">MMLYKFIFVLLIAHLASAFDFEAWSENNFQGTSSTYYQRGTFVPGFIIKSYRWYSASGDGCCVKMCYGSNDVGYWCPSHSNGLPSSDFDKIVIGCDDEQLIC</sequence>
<dbReference type="STRING" id="94130.A0A140D094"/>
<feature type="signal peptide" evidence="1">
    <location>
        <begin position="1"/>
        <end position="18"/>
    </location>
</feature>
<reference evidence="3 5" key="2">
    <citation type="submission" date="2017-11" db="EMBL/GenBank/DDBJ databases">
        <title>The genome of Rhizophagus clarus HR1 reveals common genetic basis of auxotrophy among arbuscular mycorrhizal fungi.</title>
        <authorList>
            <person name="Kobayashi Y."/>
        </authorList>
    </citation>
    <scope>NUCLEOTIDE SEQUENCE [LARGE SCALE GENOMIC DNA]</scope>
    <source>
        <strain evidence="3 5">HR1</strain>
    </source>
</reference>
<evidence type="ECO:0000313" key="3">
    <source>
        <dbReference type="EMBL" id="GBB93159.1"/>
    </source>
</evidence>
<accession>A0A140D094</accession>
<dbReference type="OrthoDB" id="2316279at2759"/>
<feature type="chain" id="PRO_5044056537" evidence="1">
    <location>
        <begin position="19"/>
        <end position="102"/>
    </location>
</feature>
<proteinExistence type="predicted"/>
<dbReference type="Proteomes" id="UP000615446">
    <property type="component" value="Unassembled WGS sequence"/>
</dbReference>
<dbReference type="EMBL" id="BLAL01000197">
    <property type="protein sequence ID" value="GES90919.1"/>
    <property type="molecule type" value="Genomic_DNA"/>
</dbReference>
<evidence type="ECO:0000313" key="5">
    <source>
        <dbReference type="Proteomes" id="UP000247702"/>
    </source>
</evidence>
<evidence type="ECO:0000313" key="2">
    <source>
        <dbReference type="EMBL" id="AMJ52407.1"/>
    </source>
</evidence>
<evidence type="ECO:0000313" key="4">
    <source>
        <dbReference type="EMBL" id="GES90919.1"/>
    </source>
</evidence>
<dbReference type="Proteomes" id="UP000247702">
    <property type="component" value="Unassembled WGS sequence"/>
</dbReference>
<name>A0A140D094_9GLOM</name>
<organism evidence="2">
    <name type="scientific">Rhizophagus clarus</name>
    <dbReference type="NCBI Taxonomy" id="94130"/>
    <lineage>
        <taxon>Eukaryota</taxon>
        <taxon>Fungi</taxon>
        <taxon>Fungi incertae sedis</taxon>
        <taxon>Mucoromycota</taxon>
        <taxon>Glomeromycotina</taxon>
        <taxon>Glomeromycetes</taxon>
        <taxon>Glomerales</taxon>
        <taxon>Glomeraceae</taxon>
        <taxon>Rhizophagus</taxon>
    </lineage>
</organism>
<keyword evidence="5" id="KW-1185">Reference proteome</keyword>
<reference evidence="4" key="3">
    <citation type="submission" date="2019-10" db="EMBL/GenBank/DDBJ databases">
        <title>Conservation and host-specific expression of non-tandemly repeated heterogenous ribosome RNA gene in arbuscular mycorrhizal fungi.</title>
        <authorList>
            <person name="Maeda T."/>
            <person name="Kobayashi Y."/>
            <person name="Nakagawa T."/>
            <person name="Ezawa T."/>
            <person name="Yamaguchi K."/>
            <person name="Bino T."/>
            <person name="Nishimoto Y."/>
            <person name="Shigenobu S."/>
            <person name="Kawaguchi M."/>
        </authorList>
    </citation>
    <scope>NUCLEOTIDE SEQUENCE</scope>
    <source>
        <strain evidence="4">HR1</strain>
    </source>
</reference>
<keyword evidence="1" id="KW-0732">Signal</keyword>
<dbReference type="EMBL" id="KU305769">
    <property type="protein sequence ID" value="AMJ52407.1"/>
    <property type="molecule type" value="Genomic_DNA"/>
</dbReference>
<dbReference type="EMBL" id="BEXD01001247">
    <property type="protein sequence ID" value="GBB93159.1"/>
    <property type="molecule type" value="Genomic_DNA"/>
</dbReference>
<dbReference type="AlphaFoldDB" id="A0A140D094"/>